<evidence type="ECO:0000313" key="3">
    <source>
        <dbReference type="Proteomes" id="UP000308092"/>
    </source>
</evidence>
<comment type="caution">
    <text evidence="2">The sequence shown here is derived from an EMBL/GenBank/DDBJ whole genome shotgun (WGS) entry which is preliminary data.</text>
</comment>
<accession>A0A4S3JD85</accession>
<evidence type="ECO:0000256" key="1">
    <source>
        <dbReference type="SAM" id="Phobius"/>
    </source>
</evidence>
<reference evidence="2 3" key="1">
    <citation type="submission" date="2019-03" db="EMBL/GenBank/DDBJ databases">
        <title>The genome sequence of a newly discovered highly antifungal drug resistant Aspergillus species, Aspergillus tanneri NIH 1004.</title>
        <authorList>
            <person name="Mounaud S."/>
            <person name="Singh I."/>
            <person name="Joardar V."/>
            <person name="Pakala S."/>
            <person name="Pakala S."/>
            <person name="Venepally P."/>
            <person name="Hoover J."/>
            <person name="Nierman W."/>
            <person name="Chung J."/>
            <person name="Losada L."/>
        </authorList>
    </citation>
    <scope>NUCLEOTIDE SEQUENCE [LARGE SCALE GENOMIC DNA]</scope>
    <source>
        <strain evidence="2 3">NIH1004</strain>
    </source>
</reference>
<organism evidence="2 3">
    <name type="scientific">Aspergillus tanneri</name>
    <dbReference type="NCBI Taxonomy" id="1220188"/>
    <lineage>
        <taxon>Eukaryota</taxon>
        <taxon>Fungi</taxon>
        <taxon>Dikarya</taxon>
        <taxon>Ascomycota</taxon>
        <taxon>Pezizomycotina</taxon>
        <taxon>Eurotiomycetes</taxon>
        <taxon>Eurotiomycetidae</taxon>
        <taxon>Eurotiales</taxon>
        <taxon>Aspergillaceae</taxon>
        <taxon>Aspergillus</taxon>
        <taxon>Aspergillus subgen. Circumdati</taxon>
    </lineage>
</organism>
<protein>
    <submittedName>
        <fullName evidence="2">Uncharacterized protein</fullName>
    </submittedName>
</protein>
<proteinExistence type="predicted"/>
<evidence type="ECO:0000313" key="2">
    <source>
        <dbReference type="EMBL" id="THC93189.1"/>
    </source>
</evidence>
<dbReference type="STRING" id="1220188.A0A4S3JD85"/>
<sequence>MGATYALLGRFGLVLIGLLSGIFLHSSWEGLNNGDSPNPHRRRELSLNIANKLLDWSKRNHTETGPGPDDFGQHFNEDIHDLMPGYSSFGPETAAALNTLTEAIIRDYVNRCIASRT</sequence>
<keyword evidence="1" id="KW-1133">Transmembrane helix</keyword>
<dbReference type="Proteomes" id="UP000308092">
    <property type="component" value="Unassembled WGS sequence"/>
</dbReference>
<keyword evidence="3" id="KW-1185">Reference proteome</keyword>
<keyword evidence="1" id="KW-0472">Membrane</keyword>
<keyword evidence="1" id="KW-0812">Transmembrane</keyword>
<dbReference type="AlphaFoldDB" id="A0A4S3JD85"/>
<feature type="transmembrane region" description="Helical" evidence="1">
    <location>
        <begin position="7"/>
        <end position="28"/>
    </location>
</feature>
<name>A0A4S3JD85_9EURO</name>
<dbReference type="EMBL" id="SOSA01000281">
    <property type="protein sequence ID" value="THC93189.1"/>
    <property type="molecule type" value="Genomic_DNA"/>
</dbReference>
<dbReference type="VEuPathDB" id="FungiDB:EYZ11_007340"/>
<gene>
    <name evidence="2" type="ORF">EYZ11_007340</name>
</gene>